<comment type="caution">
    <text evidence="5">The sequence shown here is derived from an EMBL/GenBank/DDBJ whole genome shotgun (WGS) entry which is preliminary data.</text>
</comment>
<dbReference type="GO" id="GO:0045881">
    <property type="term" value="P:positive regulation of sporulation resulting in formation of a cellular spore"/>
    <property type="evidence" value="ECO:0007669"/>
    <property type="project" value="TreeGrafter"/>
</dbReference>
<dbReference type="GeneID" id="42856784"/>
<gene>
    <name evidence="6" type="ORF">ASJ35_10650</name>
    <name evidence="5" type="ORF">TQ39_09320</name>
</gene>
<dbReference type="PANTHER" id="PTHR33375">
    <property type="entry name" value="CHROMOSOME-PARTITIONING PROTEIN PARB-RELATED"/>
    <property type="match status" value="1"/>
</dbReference>
<accession>A0A0W7TQR3</accession>
<dbReference type="Proteomes" id="UP000053433">
    <property type="component" value="Unassembled WGS sequence"/>
</dbReference>
<feature type="domain" description="ParB-like N-terminal" evidence="4">
    <location>
        <begin position="13"/>
        <end position="103"/>
    </location>
</feature>
<dbReference type="Gene3D" id="1.10.10.2830">
    <property type="match status" value="1"/>
</dbReference>
<dbReference type="GO" id="GO:0009295">
    <property type="term" value="C:nucleoid"/>
    <property type="evidence" value="ECO:0007669"/>
    <property type="project" value="UniProtKB-SubCell"/>
</dbReference>
<dbReference type="InterPro" id="IPR041468">
    <property type="entry name" value="HTH_ParB/Spo0J"/>
</dbReference>
<dbReference type="AlphaFoldDB" id="A0A0D8IZ61"/>
<evidence type="ECO:0000259" key="4">
    <source>
        <dbReference type="SMART" id="SM00470"/>
    </source>
</evidence>
<evidence type="ECO:0000313" key="7">
    <source>
        <dbReference type="Proteomes" id="UP000032483"/>
    </source>
</evidence>
<reference evidence="6 8" key="2">
    <citation type="submission" date="2015-10" db="EMBL/GenBank/DDBJ databases">
        <title>A novel member of the family Ruminococcaceae isolated from human faeces.</title>
        <authorList>
            <person name="Shkoporov A.N."/>
            <person name="Chaplin A.V."/>
            <person name="Motuzova O.V."/>
            <person name="Kafarskaia L.I."/>
            <person name="Efimov B.A."/>
        </authorList>
    </citation>
    <scope>NUCLEOTIDE SEQUENCE [LARGE SCALE GENOMIC DNA]</scope>
    <source>
        <strain evidence="6 8">668</strain>
    </source>
</reference>
<evidence type="ECO:0000313" key="8">
    <source>
        <dbReference type="Proteomes" id="UP000053433"/>
    </source>
</evidence>
<dbReference type="InterPro" id="IPR036086">
    <property type="entry name" value="ParB/Sulfiredoxin_sf"/>
</dbReference>
<dbReference type="InterPro" id="IPR004437">
    <property type="entry name" value="ParB/RepB/Spo0J"/>
</dbReference>
<reference evidence="5" key="1">
    <citation type="submission" date="2015-02" db="EMBL/GenBank/DDBJ databases">
        <title>A novel member of the family Ruminococcaceae isolated from human feces.</title>
        <authorList>
            <person name="Shkoporov A.N."/>
            <person name="Chaplin A.V."/>
            <person name="Motuzova O.V."/>
            <person name="Kafarskaia L.I."/>
            <person name="Khokhlova E.V."/>
            <person name="Efimov B.A."/>
        </authorList>
    </citation>
    <scope>NUCLEOTIDE SEQUENCE [LARGE SCALE GENOMIC DNA]</scope>
    <source>
        <strain evidence="5">585-1</strain>
    </source>
</reference>
<dbReference type="PANTHER" id="PTHR33375:SF8">
    <property type="entry name" value="NUCLEOID OCCLUSION PROTEIN"/>
    <property type="match status" value="1"/>
</dbReference>
<accession>A0A0D8IZ61</accession>
<dbReference type="SUPFAM" id="SSF109709">
    <property type="entry name" value="KorB DNA-binding domain-like"/>
    <property type="match status" value="1"/>
</dbReference>
<comment type="similarity">
    <text evidence="2">Belongs to the ParB family.</text>
</comment>
<dbReference type="GO" id="GO:0007059">
    <property type="term" value="P:chromosome segregation"/>
    <property type="evidence" value="ECO:0007669"/>
    <property type="project" value="TreeGrafter"/>
</dbReference>
<dbReference type="Pfam" id="PF02195">
    <property type="entry name" value="ParB_N"/>
    <property type="match status" value="1"/>
</dbReference>
<keyword evidence="7" id="KW-1185">Reference proteome</keyword>
<dbReference type="FunFam" id="3.90.1530.30:FF:000001">
    <property type="entry name" value="Chromosome partitioning protein ParB"/>
    <property type="match status" value="1"/>
</dbReference>
<keyword evidence="3" id="KW-0238">DNA-binding</keyword>
<dbReference type="GO" id="GO:0003677">
    <property type="term" value="F:DNA binding"/>
    <property type="evidence" value="ECO:0007669"/>
    <property type="project" value="UniProtKB-KW"/>
</dbReference>
<evidence type="ECO:0000256" key="3">
    <source>
        <dbReference type="ARBA" id="ARBA00023125"/>
    </source>
</evidence>
<sequence length="266" mass="30167">MAKEKPAEQTKVWLLPIEKITPSPFQARTVFDEGEIKKLAVSILQNGLLQPISVRPTVDGRYQLIAGERRLRACKLTGMETIPAIIYHFEDEKTAALSLLENLQREQLGPFEQARALRDLLNLWNCTQEAGARRLGIAQPTLANKLRLLTLTQEQQDICTEANLTERHARAVLRLPTSELRTKALRTAAERGYNVQQTEALVERVLSHKSKPKRTVMVRDVRIFVNTIDRAVKMMTGSGIPATAEKREQADYIEYVVRIPTHRPVN</sequence>
<name>A0A0D8IZ61_9FIRM</name>
<dbReference type="Gene3D" id="3.90.1530.30">
    <property type="match status" value="1"/>
</dbReference>
<evidence type="ECO:0000256" key="1">
    <source>
        <dbReference type="ARBA" id="ARBA00004453"/>
    </source>
</evidence>
<dbReference type="NCBIfam" id="TIGR00180">
    <property type="entry name" value="parB_part"/>
    <property type="match status" value="1"/>
</dbReference>
<organism evidence="5 7">
    <name type="scientific">Ruthenibacterium lactatiformans</name>
    <dbReference type="NCBI Taxonomy" id="1550024"/>
    <lineage>
        <taxon>Bacteria</taxon>
        <taxon>Bacillati</taxon>
        <taxon>Bacillota</taxon>
        <taxon>Clostridia</taxon>
        <taxon>Eubacteriales</taxon>
        <taxon>Oscillospiraceae</taxon>
        <taxon>Ruthenibacterium</taxon>
    </lineage>
</organism>
<dbReference type="CDD" id="cd16393">
    <property type="entry name" value="SPO0J_N"/>
    <property type="match status" value="1"/>
</dbReference>
<dbReference type="EMBL" id="LMUA01000013">
    <property type="protein sequence ID" value="KUE76085.1"/>
    <property type="molecule type" value="Genomic_DNA"/>
</dbReference>
<evidence type="ECO:0000313" key="6">
    <source>
        <dbReference type="EMBL" id="KUE76085.1"/>
    </source>
</evidence>
<protein>
    <submittedName>
        <fullName evidence="6">Chromosome partitioning protein ParB</fullName>
    </submittedName>
    <submittedName>
        <fullName evidence="5">ParB-like partition protein</fullName>
    </submittedName>
</protein>
<dbReference type="RefSeq" id="WP_050005371.1">
    <property type="nucleotide sequence ID" value="NZ_CATXDA010000036.1"/>
</dbReference>
<dbReference type="SMART" id="SM00470">
    <property type="entry name" value="ParB"/>
    <property type="match status" value="1"/>
</dbReference>
<dbReference type="Proteomes" id="UP000032483">
    <property type="component" value="Unassembled WGS sequence"/>
</dbReference>
<proteinExistence type="inferred from homology"/>
<dbReference type="InterPro" id="IPR050336">
    <property type="entry name" value="Chromosome_partition/occlusion"/>
</dbReference>
<dbReference type="InterPro" id="IPR003115">
    <property type="entry name" value="ParB_N"/>
</dbReference>
<dbReference type="GO" id="GO:0005694">
    <property type="term" value="C:chromosome"/>
    <property type="evidence" value="ECO:0007669"/>
    <property type="project" value="TreeGrafter"/>
</dbReference>
<evidence type="ECO:0000256" key="2">
    <source>
        <dbReference type="ARBA" id="ARBA00006295"/>
    </source>
</evidence>
<dbReference type="SUPFAM" id="SSF110849">
    <property type="entry name" value="ParB/Sulfiredoxin"/>
    <property type="match status" value="1"/>
</dbReference>
<dbReference type="EMBL" id="JXXK01000011">
    <property type="protein sequence ID" value="KJF39995.1"/>
    <property type="molecule type" value="Genomic_DNA"/>
</dbReference>
<comment type="subcellular location">
    <subcellularLocation>
        <location evidence="1">Cytoplasm</location>
        <location evidence="1">Nucleoid</location>
    </subcellularLocation>
</comment>
<dbReference type="FunFam" id="1.10.10.2830:FF:000001">
    <property type="entry name" value="Chromosome partitioning protein ParB"/>
    <property type="match status" value="1"/>
</dbReference>
<evidence type="ECO:0000313" key="5">
    <source>
        <dbReference type="EMBL" id="KJF39995.1"/>
    </source>
</evidence>
<dbReference type="Pfam" id="PF17762">
    <property type="entry name" value="HTH_ParB"/>
    <property type="match status" value="1"/>
</dbReference>
<dbReference type="PATRIC" id="fig|1550024.3.peg.2119"/>